<sequence>MISRPFVKIFGACLFFSLILIGITISNTEFVENSQQSPTRDIGLLDPVEFNLPATAKEIPEKRTETSATFEISPGKFAAVSSGRSLLTQEDTHPFGFFARLIPSALALNAGPSSPGTITDITYQTNWTHCSGIYTWTSPSSAAGSDNTYATRSVTNGTFTSACLKATNFGFSIPDGATIDGVEVGIERSSTKSSGTEYTRDVSTYLVKGGVPSGDNKGDTATNWPTTEASATYGGAADMWGTTLTPANVNATDFGATLNVDTKAVGA</sequence>
<evidence type="ECO:0000313" key="1">
    <source>
        <dbReference type="EMBL" id="OGY33639.1"/>
    </source>
</evidence>
<evidence type="ECO:0000313" key="2">
    <source>
        <dbReference type="Proteomes" id="UP000177528"/>
    </source>
</evidence>
<comment type="caution">
    <text evidence="1">The sequence shown here is derived from an EMBL/GenBank/DDBJ whole genome shotgun (WGS) entry which is preliminary data.</text>
</comment>
<dbReference type="Proteomes" id="UP000177528">
    <property type="component" value="Unassembled WGS sequence"/>
</dbReference>
<dbReference type="AlphaFoldDB" id="A0A1G1X0V7"/>
<gene>
    <name evidence="1" type="ORF">A3D99_03770</name>
</gene>
<proteinExistence type="predicted"/>
<dbReference type="EMBL" id="MHHR01000028">
    <property type="protein sequence ID" value="OGY33639.1"/>
    <property type="molecule type" value="Genomic_DNA"/>
</dbReference>
<name>A0A1G1X0V7_9BACT</name>
<accession>A0A1G1X0V7</accession>
<organism evidence="1 2">
    <name type="scientific">Candidatus Andersenbacteria bacterium RIFCSPHIGHO2_12_FULL_45_11</name>
    <dbReference type="NCBI Taxonomy" id="1797281"/>
    <lineage>
        <taxon>Bacteria</taxon>
        <taxon>Candidatus Anderseniibacteriota</taxon>
    </lineage>
</organism>
<reference evidence="1 2" key="1">
    <citation type="journal article" date="2016" name="Nat. Commun.">
        <title>Thousands of microbial genomes shed light on interconnected biogeochemical processes in an aquifer system.</title>
        <authorList>
            <person name="Anantharaman K."/>
            <person name="Brown C.T."/>
            <person name="Hug L.A."/>
            <person name="Sharon I."/>
            <person name="Castelle C.J."/>
            <person name="Probst A.J."/>
            <person name="Thomas B.C."/>
            <person name="Singh A."/>
            <person name="Wilkins M.J."/>
            <person name="Karaoz U."/>
            <person name="Brodie E.L."/>
            <person name="Williams K.H."/>
            <person name="Hubbard S.S."/>
            <person name="Banfield J.F."/>
        </authorList>
    </citation>
    <scope>NUCLEOTIDE SEQUENCE [LARGE SCALE GENOMIC DNA]</scope>
</reference>
<protein>
    <submittedName>
        <fullName evidence="1">Uncharacterized protein</fullName>
    </submittedName>
</protein>